<proteinExistence type="predicted"/>
<dbReference type="Gene3D" id="2.40.128.110">
    <property type="entry name" value="Lipid/polyisoprenoid-binding, YceI-like"/>
    <property type="match status" value="1"/>
</dbReference>
<keyword evidence="3" id="KW-1185">Reference proteome</keyword>
<dbReference type="SUPFAM" id="SSF101874">
    <property type="entry name" value="YceI-like"/>
    <property type="match status" value="1"/>
</dbReference>
<dbReference type="PANTHER" id="PTHR34406:SF1">
    <property type="entry name" value="PROTEIN YCEI"/>
    <property type="match status" value="1"/>
</dbReference>
<feature type="non-terminal residue" evidence="2">
    <location>
        <position position="134"/>
    </location>
</feature>
<dbReference type="SMART" id="SM00867">
    <property type="entry name" value="YceI"/>
    <property type="match status" value="1"/>
</dbReference>
<evidence type="ECO:0000313" key="3">
    <source>
        <dbReference type="Proteomes" id="UP000022447"/>
    </source>
</evidence>
<sequence>MRGPLFILGLVSLPAFATAEPERYELDPEHTTVAFTVQHVGYAATLGLFAEVEGGFVYDMETQELSDVEVTVATSSLETMNDARDQHVRSDDFLDVEAHPQMIFVADSGEPSGESTGTVEGELTLLGETRPLVL</sequence>
<dbReference type="eggNOG" id="COG2353">
    <property type="taxonomic scope" value="Bacteria"/>
</dbReference>
<name>X7EEE2_9RHOB</name>
<dbReference type="OrthoDB" id="9811006at2"/>
<dbReference type="Pfam" id="PF04264">
    <property type="entry name" value="YceI"/>
    <property type="match status" value="1"/>
</dbReference>
<protein>
    <recommendedName>
        <fullName evidence="1">Lipid/polyisoprenoid-binding YceI-like domain-containing protein</fullName>
    </recommendedName>
</protein>
<evidence type="ECO:0000313" key="2">
    <source>
        <dbReference type="EMBL" id="ETX14434.1"/>
    </source>
</evidence>
<reference evidence="2 3" key="1">
    <citation type="submission" date="2014-01" db="EMBL/GenBank/DDBJ databases">
        <title>Roseivivax halodurans JCM 10272 Genome Sequencing.</title>
        <authorList>
            <person name="Lai Q."/>
            <person name="Li G."/>
            <person name="Shao Z."/>
        </authorList>
    </citation>
    <scope>NUCLEOTIDE SEQUENCE [LARGE SCALE GENOMIC DNA]</scope>
    <source>
        <strain evidence="2 3">JCM 10272</strain>
    </source>
</reference>
<accession>X7EEE2</accession>
<gene>
    <name evidence="2" type="ORF">OCH239_03840</name>
</gene>
<feature type="domain" description="Lipid/polyisoprenoid-binding YceI-like" evidence="1">
    <location>
        <begin position="23"/>
        <end position="134"/>
    </location>
</feature>
<dbReference type="AlphaFoldDB" id="X7EEE2"/>
<dbReference type="EMBL" id="JALZ01000011">
    <property type="protein sequence ID" value="ETX14434.1"/>
    <property type="molecule type" value="Genomic_DNA"/>
</dbReference>
<dbReference type="RefSeq" id="WP_162149994.1">
    <property type="nucleotide sequence ID" value="NZ_JALZ01000011.1"/>
</dbReference>
<dbReference type="InterPro" id="IPR007372">
    <property type="entry name" value="Lipid/polyisoprenoid-bd_YceI"/>
</dbReference>
<dbReference type="PANTHER" id="PTHR34406">
    <property type="entry name" value="PROTEIN YCEI"/>
    <property type="match status" value="1"/>
</dbReference>
<dbReference type="Proteomes" id="UP000022447">
    <property type="component" value="Unassembled WGS sequence"/>
</dbReference>
<dbReference type="STRING" id="1449350.OCH239_03840"/>
<comment type="caution">
    <text evidence="2">The sequence shown here is derived from an EMBL/GenBank/DDBJ whole genome shotgun (WGS) entry which is preliminary data.</text>
</comment>
<organism evidence="2 3">
    <name type="scientific">Roseivivax halodurans JCM 10272</name>
    <dbReference type="NCBI Taxonomy" id="1449350"/>
    <lineage>
        <taxon>Bacteria</taxon>
        <taxon>Pseudomonadati</taxon>
        <taxon>Pseudomonadota</taxon>
        <taxon>Alphaproteobacteria</taxon>
        <taxon>Rhodobacterales</taxon>
        <taxon>Roseobacteraceae</taxon>
        <taxon>Roseivivax</taxon>
    </lineage>
</organism>
<evidence type="ECO:0000259" key="1">
    <source>
        <dbReference type="SMART" id="SM00867"/>
    </source>
</evidence>
<dbReference type="InterPro" id="IPR036761">
    <property type="entry name" value="TTHA0802/YceI-like_sf"/>
</dbReference>